<evidence type="ECO:0000313" key="3">
    <source>
        <dbReference type="Proteomes" id="UP000002630"/>
    </source>
</evidence>
<dbReference type="EMBL" id="FN648652">
    <property type="protein sequence ID" value="CBJ26814.1"/>
    <property type="molecule type" value="Genomic_DNA"/>
</dbReference>
<organism evidence="2 3">
    <name type="scientific">Ectocarpus siliculosus</name>
    <name type="common">Brown alga</name>
    <name type="synonym">Conferva siliculosa</name>
    <dbReference type="NCBI Taxonomy" id="2880"/>
    <lineage>
        <taxon>Eukaryota</taxon>
        <taxon>Sar</taxon>
        <taxon>Stramenopiles</taxon>
        <taxon>Ochrophyta</taxon>
        <taxon>PX clade</taxon>
        <taxon>Phaeophyceae</taxon>
        <taxon>Ectocarpales</taxon>
        <taxon>Ectocarpaceae</taxon>
        <taxon>Ectocarpus</taxon>
    </lineage>
</organism>
<feature type="compositionally biased region" description="Polar residues" evidence="1">
    <location>
        <begin position="249"/>
        <end position="258"/>
    </location>
</feature>
<protein>
    <submittedName>
        <fullName evidence="2">Uncharacterized protein</fullName>
    </submittedName>
</protein>
<dbReference type="AlphaFoldDB" id="D7G1K6"/>
<gene>
    <name evidence="2" type="ORF">Esi_0045_0110</name>
</gene>
<feature type="region of interest" description="Disordered" evidence="1">
    <location>
        <begin position="21"/>
        <end position="71"/>
    </location>
</feature>
<accession>D7G1K6</accession>
<reference evidence="2 3" key="1">
    <citation type="journal article" date="2010" name="Nature">
        <title>The Ectocarpus genome and the independent evolution of multicellularity in brown algae.</title>
        <authorList>
            <person name="Cock J.M."/>
            <person name="Sterck L."/>
            <person name="Rouze P."/>
            <person name="Scornet D."/>
            <person name="Allen A.E."/>
            <person name="Amoutzias G."/>
            <person name="Anthouard V."/>
            <person name="Artiguenave F."/>
            <person name="Aury J.M."/>
            <person name="Badger J.H."/>
            <person name="Beszteri B."/>
            <person name="Billiau K."/>
            <person name="Bonnet E."/>
            <person name="Bothwell J.H."/>
            <person name="Bowler C."/>
            <person name="Boyen C."/>
            <person name="Brownlee C."/>
            <person name="Carrano C.J."/>
            <person name="Charrier B."/>
            <person name="Cho G.Y."/>
            <person name="Coelho S.M."/>
            <person name="Collen J."/>
            <person name="Corre E."/>
            <person name="Da Silva C."/>
            <person name="Delage L."/>
            <person name="Delaroque N."/>
            <person name="Dittami S.M."/>
            <person name="Doulbeau S."/>
            <person name="Elias M."/>
            <person name="Farnham G."/>
            <person name="Gachon C.M."/>
            <person name="Gschloessl B."/>
            <person name="Heesch S."/>
            <person name="Jabbari K."/>
            <person name="Jubin C."/>
            <person name="Kawai H."/>
            <person name="Kimura K."/>
            <person name="Kloareg B."/>
            <person name="Kupper F.C."/>
            <person name="Lang D."/>
            <person name="Le Bail A."/>
            <person name="Leblanc C."/>
            <person name="Lerouge P."/>
            <person name="Lohr M."/>
            <person name="Lopez P.J."/>
            <person name="Martens C."/>
            <person name="Maumus F."/>
            <person name="Michel G."/>
            <person name="Miranda-Saavedra D."/>
            <person name="Morales J."/>
            <person name="Moreau H."/>
            <person name="Motomura T."/>
            <person name="Nagasato C."/>
            <person name="Napoli C.A."/>
            <person name="Nelson D.R."/>
            <person name="Nyvall-Collen P."/>
            <person name="Peters A.F."/>
            <person name="Pommier C."/>
            <person name="Potin P."/>
            <person name="Poulain J."/>
            <person name="Quesneville H."/>
            <person name="Read B."/>
            <person name="Rensing S.A."/>
            <person name="Ritter A."/>
            <person name="Rousvoal S."/>
            <person name="Samanta M."/>
            <person name="Samson G."/>
            <person name="Schroeder D.C."/>
            <person name="Segurens B."/>
            <person name="Strittmatter M."/>
            <person name="Tonon T."/>
            <person name="Tregear J.W."/>
            <person name="Valentin K."/>
            <person name="von Dassow P."/>
            <person name="Yamagishi T."/>
            <person name="Van de Peer Y."/>
            <person name="Wincker P."/>
        </authorList>
    </citation>
    <scope>NUCLEOTIDE SEQUENCE [LARGE SCALE GENOMIC DNA]</scope>
    <source>
        <strain evidence="3">Ec32 / CCAP1310/4</strain>
    </source>
</reference>
<dbReference type="InParanoid" id="D7G1K6"/>
<name>D7G1K6_ECTSI</name>
<dbReference type="EMBL" id="FN649743">
    <property type="protein sequence ID" value="CBJ26814.1"/>
    <property type="molecule type" value="Genomic_DNA"/>
</dbReference>
<keyword evidence="3" id="KW-1185">Reference proteome</keyword>
<dbReference type="Proteomes" id="UP000002630">
    <property type="component" value="Linkage Group LG18"/>
</dbReference>
<dbReference type="OrthoDB" id="10426458at2759"/>
<evidence type="ECO:0000256" key="1">
    <source>
        <dbReference type="SAM" id="MobiDB-lite"/>
    </source>
</evidence>
<sequence length="378" mass="38615">MATANGSHTAKYDASCSVDAAGTLLDDTPPVPGEDLPASSVACDSVTPENTVRDEPIVQAPSPSASSGVETERIRDLDGISGDLAPALASPPVAFLDALAAAEDAAASTRCPLVQDVRNLVDQVPVTAAGAATNGDPGEGLDEGRMATSENHHSAKYDAPCSMDVAGLGGSTTLRSEDDGQDVSDLLVVKSPGSDQRDVLAAASAQTATIVDGNGDSPNLPVVLPPHTAAEKGPEQDDGPEGTEVESQRLPNQDQASTEGDHPEEKAMTNGLSRPSSSSRIGARHVAAHDEPQIRGDSAPGAPASTASDMLSRVEYKHLGIAVVGLLLLVLTVKSRVGMKVVAVAMLAMSLAVVGCRTGARRSQGAGTPPAWGEWCLW</sequence>
<feature type="region of interest" description="Disordered" evidence="1">
    <location>
        <begin position="210"/>
        <end position="306"/>
    </location>
</feature>
<evidence type="ECO:0000313" key="2">
    <source>
        <dbReference type="EMBL" id="CBJ26814.1"/>
    </source>
</evidence>
<feature type="compositionally biased region" description="Polar residues" evidence="1">
    <location>
        <begin position="270"/>
        <end position="280"/>
    </location>
</feature>
<proteinExistence type="predicted"/>